<dbReference type="Pfam" id="PF02469">
    <property type="entry name" value="Fasciclin"/>
    <property type="match status" value="1"/>
</dbReference>
<evidence type="ECO:0000256" key="1">
    <source>
        <dbReference type="SAM" id="SignalP"/>
    </source>
</evidence>
<accession>M2XDX1</accession>
<protein>
    <recommendedName>
        <fullName evidence="2">FAS1 domain-containing protein</fullName>
    </recommendedName>
</protein>
<organism evidence="3 4">
    <name type="scientific">Galdieria sulphuraria</name>
    <name type="common">Red alga</name>
    <dbReference type="NCBI Taxonomy" id="130081"/>
    <lineage>
        <taxon>Eukaryota</taxon>
        <taxon>Rhodophyta</taxon>
        <taxon>Bangiophyceae</taxon>
        <taxon>Galdieriales</taxon>
        <taxon>Galdieriaceae</taxon>
        <taxon>Galdieria</taxon>
    </lineage>
</organism>
<dbReference type="OrthoDB" id="9750at2759"/>
<feature type="chain" id="PRO_5004029102" description="FAS1 domain-containing protein" evidence="1">
    <location>
        <begin position="23"/>
        <end position="199"/>
    </location>
</feature>
<dbReference type="InterPro" id="IPR036378">
    <property type="entry name" value="FAS1_dom_sf"/>
</dbReference>
<dbReference type="Gramene" id="EME28197">
    <property type="protein sequence ID" value="EME28197"/>
    <property type="gene ID" value="Gasu_43620"/>
</dbReference>
<dbReference type="InterPro" id="IPR000782">
    <property type="entry name" value="FAS1_domain"/>
</dbReference>
<keyword evidence="4" id="KW-1185">Reference proteome</keyword>
<gene>
    <name evidence="3" type="ORF">Gasu_43620</name>
</gene>
<evidence type="ECO:0000313" key="4">
    <source>
        <dbReference type="Proteomes" id="UP000030680"/>
    </source>
</evidence>
<dbReference type="AlphaFoldDB" id="M2XDX1"/>
<dbReference type="Gene3D" id="2.30.180.10">
    <property type="entry name" value="FAS1 domain"/>
    <property type="match status" value="1"/>
</dbReference>
<sequence length="199" mass="20627">MTFTKIYLSFIWLSVLLGVTLAASNATTIYSLLQSQKDYTFTVQSMELTNLTSIYNNTFLNYTFLASNDTAWENSSANATGALSAAKQNVTGAIDFLGRLLVASTVNTTVEFSSLSSGTTGVVSLIGLPLNFTKNSTGDSVEGDPVISPDVAAGNSVVQFLEFLLVPPAPPTTTAVPTAAASAVPTSVATAAPTSAIIP</sequence>
<feature type="signal peptide" evidence="1">
    <location>
        <begin position="1"/>
        <end position="22"/>
    </location>
</feature>
<dbReference type="SUPFAM" id="SSF82153">
    <property type="entry name" value="FAS1 domain"/>
    <property type="match status" value="1"/>
</dbReference>
<dbReference type="EMBL" id="KB454523">
    <property type="protein sequence ID" value="EME28197.1"/>
    <property type="molecule type" value="Genomic_DNA"/>
</dbReference>
<dbReference type="PROSITE" id="PS50213">
    <property type="entry name" value="FAS1"/>
    <property type="match status" value="1"/>
</dbReference>
<reference evidence="4" key="1">
    <citation type="journal article" date="2013" name="Science">
        <title>Gene transfer from bacteria and archaea facilitated evolution of an extremophilic eukaryote.</title>
        <authorList>
            <person name="Schonknecht G."/>
            <person name="Chen W.H."/>
            <person name="Ternes C.M."/>
            <person name="Barbier G.G."/>
            <person name="Shrestha R.P."/>
            <person name="Stanke M."/>
            <person name="Brautigam A."/>
            <person name="Baker B.J."/>
            <person name="Banfield J.F."/>
            <person name="Garavito R.M."/>
            <person name="Carr K."/>
            <person name="Wilkerson C."/>
            <person name="Rensing S.A."/>
            <person name="Gagneul D."/>
            <person name="Dickenson N.E."/>
            <person name="Oesterhelt C."/>
            <person name="Lercher M.J."/>
            <person name="Weber A.P."/>
        </authorList>
    </citation>
    <scope>NUCLEOTIDE SEQUENCE [LARGE SCALE GENOMIC DNA]</scope>
    <source>
        <strain evidence="4">074W</strain>
    </source>
</reference>
<evidence type="ECO:0000313" key="3">
    <source>
        <dbReference type="EMBL" id="EME28197.1"/>
    </source>
</evidence>
<dbReference type="RefSeq" id="XP_005704717.1">
    <property type="nucleotide sequence ID" value="XM_005704660.1"/>
</dbReference>
<name>M2XDX1_GALSU</name>
<feature type="domain" description="FAS1" evidence="2">
    <location>
        <begin position="26"/>
        <end position="165"/>
    </location>
</feature>
<dbReference type="GeneID" id="17087057"/>
<proteinExistence type="predicted"/>
<dbReference type="Proteomes" id="UP000030680">
    <property type="component" value="Unassembled WGS sequence"/>
</dbReference>
<dbReference type="KEGG" id="gsl:Gasu_43620"/>
<keyword evidence="1" id="KW-0732">Signal</keyword>
<evidence type="ECO:0000259" key="2">
    <source>
        <dbReference type="PROSITE" id="PS50213"/>
    </source>
</evidence>